<dbReference type="EMBL" id="OZ020104">
    <property type="protein sequence ID" value="CAK9279197.1"/>
    <property type="molecule type" value="Genomic_DNA"/>
</dbReference>
<dbReference type="Proteomes" id="UP001497444">
    <property type="component" value="Chromosome 9"/>
</dbReference>
<keyword evidence="3" id="KW-1185">Reference proteome</keyword>
<protein>
    <submittedName>
        <fullName evidence="2">Uncharacterized protein</fullName>
    </submittedName>
</protein>
<gene>
    <name evidence="2" type="ORF">CSSPJE1EN1_LOCUS24675</name>
</gene>
<evidence type="ECO:0000256" key="1">
    <source>
        <dbReference type="SAM" id="MobiDB-lite"/>
    </source>
</evidence>
<proteinExistence type="predicted"/>
<name>A0ABP0XKL2_9BRYO</name>
<reference evidence="2" key="1">
    <citation type="submission" date="2024-02" db="EMBL/GenBank/DDBJ databases">
        <authorList>
            <consortium name="ELIXIR-Norway"/>
            <consortium name="Elixir Norway"/>
        </authorList>
    </citation>
    <scope>NUCLEOTIDE SEQUENCE</scope>
</reference>
<organism evidence="2 3">
    <name type="scientific">Sphagnum jensenii</name>
    <dbReference type="NCBI Taxonomy" id="128206"/>
    <lineage>
        <taxon>Eukaryota</taxon>
        <taxon>Viridiplantae</taxon>
        <taxon>Streptophyta</taxon>
        <taxon>Embryophyta</taxon>
        <taxon>Bryophyta</taxon>
        <taxon>Sphagnophytina</taxon>
        <taxon>Sphagnopsida</taxon>
        <taxon>Sphagnales</taxon>
        <taxon>Sphagnaceae</taxon>
        <taxon>Sphagnum</taxon>
    </lineage>
</organism>
<accession>A0ABP0XKL2</accession>
<sequence length="66" mass="7067">MLVGQAGTDRTGPDPGGVGGKRRDERYVTGLWISNDESSFLDEVHGLVWFSFWAIVKEAAGAGLEG</sequence>
<feature type="region of interest" description="Disordered" evidence="1">
    <location>
        <begin position="1"/>
        <end position="23"/>
    </location>
</feature>
<evidence type="ECO:0000313" key="3">
    <source>
        <dbReference type="Proteomes" id="UP001497444"/>
    </source>
</evidence>
<evidence type="ECO:0000313" key="2">
    <source>
        <dbReference type="EMBL" id="CAK9279197.1"/>
    </source>
</evidence>